<evidence type="ECO:0000313" key="3">
    <source>
        <dbReference type="EMBL" id="KAJ3224559.1"/>
    </source>
</evidence>
<dbReference type="GO" id="GO:0006611">
    <property type="term" value="P:protein export from nucleus"/>
    <property type="evidence" value="ECO:0007669"/>
    <property type="project" value="InterPro"/>
</dbReference>
<evidence type="ECO:0000259" key="2">
    <source>
        <dbReference type="Pfam" id="PF19273"/>
    </source>
</evidence>
<dbReference type="InterPro" id="IPR045065">
    <property type="entry name" value="XPO1/5"/>
</dbReference>
<dbReference type="Pfam" id="PF19273">
    <property type="entry name" value="Exportin-5"/>
    <property type="match status" value="2"/>
</dbReference>
<feature type="domain" description="Exportin-1/Importin-beta-like" evidence="1">
    <location>
        <begin position="105"/>
        <end position="176"/>
    </location>
</feature>
<dbReference type="InterPro" id="IPR045478">
    <property type="entry name" value="Exportin-5_C"/>
</dbReference>
<dbReference type="Gene3D" id="1.25.10.10">
    <property type="entry name" value="Leucine-rich Repeat Variant"/>
    <property type="match status" value="3"/>
</dbReference>
<protein>
    <recommendedName>
        <fullName evidence="5">Exportin-5</fullName>
    </recommendedName>
</protein>
<dbReference type="GO" id="GO:0003723">
    <property type="term" value="F:RNA binding"/>
    <property type="evidence" value="ECO:0007669"/>
    <property type="project" value="TreeGrafter"/>
</dbReference>
<proteinExistence type="predicted"/>
<comment type="caution">
    <text evidence="3">The sequence shown here is derived from an EMBL/GenBank/DDBJ whole genome shotgun (WGS) entry which is preliminary data.</text>
</comment>
<dbReference type="GO" id="GO:0042565">
    <property type="term" value="C:RNA nuclear export complex"/>
    <property type="evidence" value="ECO:0007669"/>
    <property type="project" value="TreeGrafter"/>
</dbReference>
<organism evidence="3 4">
    <name type="scientific">Clydaea vesicula</name>
    <dbReference type="NCBI Taxonomy" id="447962"/>
    <lineage>
        <taxon>Eukaryota</taxon>
        <taxon>Fungi</taxon>
        <taxon>Fungi incertae sedis</taxon>
        <taxon>Chytridiomycota</taxon>
        <taxon>Chytridiomycota incertae sedis</taxon>
        <taxon>Chytridiomycetes</taxon>
        <taxon>Lobulomycetales</taxon>
        <taxon>Lobulomycetaceae</taxon>
        <taxon>Clydaea</taxon>
    </lineage>
</organism>
<dbReference type="GO" id="GO:0005634">
    <property type="term" value="C:nucleus"/>
    <property type="evidence" value="ECO:0007669"/>
    <property type="project" value="TreeGrafter"/>
</dbReference>
<feature type="domain" description="Exportin-5 C-terminal" evidence="2">
    <location>
        <begin position="393"/>
        <end position="1011"/>
    </location>
</feature>
<dbReference type="InterPro" id="IPR011989">
    <property type="entry name" value="ARM-like"/>
</dbReference>
<gene>
    <name evidence="3" type="ORF">HK099_008240</name>
</gene>
<name>A0AAD5U6A9_9FUNG</name>
<accession>A0AAD5U6A9</accession>
<keyword evidence="4" id="KW-1185">Reference proteome</keyword>
<dbReference type="Proteomes" id="UP001211065">
    <property type="component" value="Unassembled WGS sequence"/>
</dbReference>
<reference evidence="3" key="1">
    <citation type="submission" date="2020-05" db="EMBL/GenBank/DDBJ databases">
        <title>Phylogenomic resolution of chytrid fungi.</title>
        <authorList>
            <person name="Stajich J.E."/>
            <person name="Amses K."/>
            <person name="Simmons R."/>
            <person name="Seto K."/>
            <person name="Myers J."/>
            <person name="Bonds A."/>
            <person name="Quandt C.A."/>
            <person name="Barry K."/>
            <person name="Liu P."/>
            <person name="Grigoriev I."/>
            <person name="Longcore J.E."/>
            <person name="James T.Y."/>
        </authorList>
    </citation>
    <scope>NUCLEOTIDE SEQUENCE</scope>
    <source>
        <strain evidence="3">JEL0476</strain>
    </source>
</reference>
<sequence length="1312" mass="149654">MEHELIEAINLIYNPTSHSDQRRAATEFLESIKSLKEAPFLGHKLAHKNNNQQDHIRHYGLSLLENSVKFNWTKFSSEEAEKIKLLIQDLLNEGIKDINEEKLFTKEKLVKVTVEVAKRMWPMQWPDFNYFLKCLYDQNPTTRELSVLILRSLYEDVFLYEDVVAQKRKSELTTALFVISYSYRVLGASTIPSTTVSLELNHSAIYLTPNLDTFLSNAGLAPGTKLLNQNIFSNLIQTNAGDVEGWLSKWTSDLFILHQNWCNEFNAGYGKSAEISELLIVSILSAISVAVHWASLYAIIDTAIVPRLLDLIISPSRKIRLGVTEVLFVLFSRPVSSNQEAYRYDAVLKPIFEVPLPSGNIGLENLILAWAKNHCLVVVDDIDRAEQNAKVSEDDYIVIKRLAQAITALGENYVCHKTTKKIPNLIRFLEEMLVLSDHPSLIVAMQPTNFWTLILRHESLKVSEEVLAVMPPLLELSAKKVSKSEAASKSNLNSNYSNIDFDGHTEQLAFGMLIRQKYLEICKLIAINKPLDSYKWMLSRIEYRFGSIPNPEELTNLTGRNNLNQYFFAYLTFSADGLVTFDTPFYHHFEADVNIMSIVLSVLPYVIPEGNTILKAELFNSVELLLSKVIGFESNDPLLIRTKIDAVTAFSVMIPYDLKMLSPFFAKLFEYVSFHQPFEKSLVTSSSSGWYPQLSIETKIIRKKAAAFFAKMGSTMPNILIKIYDDLSRTVFELVEKDLINYQEQNFLMECLLAIIYFNTALSYEEKIAPFQAIVNVTMRSFEILNNFQIFDLRIPDENLGNVMQEFLGIDFLAKNCNYFTLCGCDSIFLGDALNEKEKCSPLVLESLNRTKATRFQCSKPFFSISQLTTRTLQVKKSEDFNADHELWGDYALRVVPYLIGIIRGLHSLADPAKWESLPPLFYNTLTSVTYMERMLILGRTIDPTENEISKLNETYLEKELKGIKEFLNHARDHSQILPHGISTKSNYSRHFWLCSSYRKQALDIFTKLNSKTVGVKLSGGLVKLDSEWKILMDKGSALDKKGDEFESLIDEMNYLGGDKMEDISDEIFAEKVLRNLTRSVVNFFSLIFDVKKSTGEPPDNYFQHKELAEFFLKSVAIASPLMTFLFHILVYQDSTSSRKSVNICTHLVNLIMPSDENSNCGFNPYHILFGQDLVVSALDCLRDPYHQEVHFEAVNLIGLIYSKLLIVGKIETNDGLERIREIFSGLPGKGIQATVKFENEFVSRETFKEQVMVLREFLADVKGLSVSQRGRKPTSFLLNISEKNLLVRPKIVKSNVLDEEDNSDMMENLFK</sequence>
<dbReference type="Pfam" id="PF08389">
    <property type="entry name" value="Xpo1"/>
    <property type="match status" value="1"/>
</dbReference>
<evidence type="ECO:0000259" key="1">
    <source>
        <dbReference type="Pfam" id="PF08389"/>
    </source>
</evidence>
<dbReference type="PANTHER" id="PTHR11223:SF3">
    <property type="entry name" value="EXPORTIN-5"/>
    <property type="match status" value="1"/>
</dbReference>
<evidence type="ECO:0008006" key="5">
    <source>
        <dbReference type="Google" id="ProtNLM"/>
    </source>
</evidence>
<dbReference type="EMBL" id="JADGJW010000089">
    <property type="protein sequence ID" value="KAJ3224559.1"/>
    <property type="molecule type" value="Genomic_DNA"/>
</dbReference>
<dbReference type="GO" id="GO:0006405">
    <property type="term" value="P:RNA export from nucleus"/>
    <property type="evidence" value="ECO:0007669"/>
    <property type="project" value="TreeGrafter"/>
</dbReference>
<dbReference type="GO" id="GO:0005737">
    <property type="term" value="C:cytoplasm"/>
    <property type="evidence" value="ECO:0007669"/>
    <property type="project" value="TreeGrafter"/>
</dbReference>
<evidence type="ECO:0000313" key="4">
    <source>
        <dbReference type="Proteomes" id="UP001211065"/>
    </source>
</evidence>
<dbReference type="SUPFAM" id="SSF48371">
    <property type="entry name" value="ARM repeat"/>
    <property type="match status" value="1"/>
</dbReference>
<feature type="domain" description="Exportin-5 C-terminal" evidence="2">
    <location>
        <begin position="1024"/>
        <end position="1266"/>
    </location>
</feature>
<dbReference type="PANTHER" id="PTHR11223">
    <property type="entry name" value="EXPORTIN 1/5"/>
    <property type="match status" value="1"/>
</dbReference>
<dbReference type="InterPro" id="IPR016024">
    <property type="entry name" value="ARM-type_fold"/>
</dbReference>
<dbReference type="GO" id="GO:0005049">
    <property type="term" value="F:nuclear export signal receptor activity"/>
    <property type="evidence" value="ECO:0007669"/>
    <property type="project" value="InterPro"/>
</dbReference>
<dbReference type="InterPro" id="IPR013598">
    <property type="entry name" value="Exportin-1/Importin-b-like"/>
</dbReference>